<dbReference type="STRING" id="305900.GV64_13960"/>
<comment type="caution">
    <text evidence="3">The sequence shown here is derived from an EMBL/GenBank/DDBJ whole genome shotgun (WGS) entry which is preliminary data.</text>
</comment>
<dbReference type="PANTHER" id="PTHR16222:SF24">
    <property type="entry name" value="ADP-RIBOSYLHYDROLASE ARH3"/>
    <property type="match status" value="1"/>
</dbReference>
<dbReference type="InterPro" id="IPR050792">
    <property type="entry name" value="ADP-ribosylglycohydrolase"/>
</dbReference>
<dbReference type="InterPro" id="IPR036705">
    <property type="entry name" value="Ribosyl_crysJ1_sf"/>
</dbReference>
<dbReference type="SUPFAM" id="SSF101478">
    <property type="entry name" value="ADP-ribosylglycohydrolase"/>
    <property type="match status" value="1"/>
</dbReference>
<evidence type="ECO:0000256" key="1">
    <source>
        <dbReference type="ARBA" id="ARBA00010702"/>
    </source>
</evidence>
<dbReference type="Gene3D" id="1.10.4080.10">
    <property type="entry name" value="ADP-ribosylation/Crystallin J1"/>
    <property type="match status" value="1"/>
</dbReference>
<name>A0A081KC19_9GAMM</name>
<dbReference type="EMBL" id="JOJP01000001">
    <property type="protein sequence ID" value="KEI71695.1"/>
    <property type="molecule type" value="Genomic_DNA"/>
</dbReference>
<dbReference type="InterPro" id="IPR005502">
    <property type="entry name" value="Ribosyl_crysJ1"/>
</dbReference>
<dbReference type="Pfam" id="PF03747">
    <property type="entry name" value="ADP_ribosyl_GH"/>
    <property type="match status" value="1"/>
</dbReference>
<evidence type="ECO:0000256" key="2">
    <source>
        <dbReference type="ARBA" id="ARBA00022801"/>
    </source>
</evidence>
<gene>
    <name evidence="3" type="ORF">GV64_13960</name>
</gene>
<keyword evidence="2" id="KW-0378">Hydrolase</keyword>
<accession>A0A081KC19</accession>
<dbReference type="Proteomes" id="UP000027997">
    <property type="component" value="Unassembled WGS sequence"/>
</dbReference>
<evidence type="ECO:0000313" key="4">
    <source>
        <dbReference type="Proteomes" id="UP000027997"/>
    </source>
</evidence>
<dbReference type="PANTHER" id="PTHR16222">
    <property type="entry name" value="ADP-RIBOSYLGLYCOHYDROLASE"/>
    <property type="match status" value="1"/>
</dbReference>
<sequence>MAKEYPPDIDKLSRVKGATLGLLIGDALGVGTQWYYDLNQLEKDYGSWIDDYQDPAVNGSHGFANISHFRYEQGVRAGDLSQSGQVIVLLIESLASCDGFNQADFLERLDDFFAPLSGESFSGRYTDELMVDLIKARRMGVHWGDPAAASGCDTSEGAQLAAVLALVIDEPVELVETVGKLLQALYRESFIRQNMIVFSLVVQAMANSIPLDDLPAHLTGMVKSPEIMAVVQRYDNLLTPGNGRVAWQPDNVRVEPALYISQVYGMDCQLIHVIPCAYYLMHRFPDQFEQGVLSAINGGGNNMARAALTGVLLGAMNGVEAIPDRLVKGLHDNDRYLLLAEMMRD</sequence>
<proteinExistence type="inferred from homology"/>
<protein>
    <recommendedName>
        <fullName evidence="5">ADP-ribosylglycohydrolase</fullName>
    </recommendedName>
</protein>
<dbReference type="GO" id="GO:0016787">
    <property type="term" value="F:hydrolase activity"/>
    <property type="evidence" value="ECO:0007669"/>
    <property type="project" value="UniProtKB-KW"/>
</dbReference>
<organism evidence="3 4">
    <name type="scientific">Endozoicomonas elysicola</name>
    <dbReference type="NCBI Taxonomy" id="305900"/>
    <lineage>
        <taxon>Bacteria</taxon>
        <taxon>Pseudomonadati</taxon>
        <taxon>Pseudomonadota</taxon>
        <taxon>Gammaproteobacteria</taxon>
        <taxon>Oceanospirillales</taxon>
        <taxon>Endozoicomonadaceae</taxon>
        <taxon>Endozoicomonas</taxon>
    </lineage>
</organism>
<keyword evidence="4" id="KW-1185">Reference proteome</keyword>
<dbReference type="eggNOG" id="COG1397">
    <property type="taxonomic scope" value="Bacteria"/>
</dbReference>
<reference evidence="3 4" key="1">
    <citation type="submission" date="2014-06" db="EMBL/GenBank/DDBJ databases">
        <title>Whole Genome Sequences of Three Symbiotic Endozoicomonas Bacteria.</title>
        <authorList>
            <person name="Neave M.J."/>
            <person name="Apprill A."/>
            <person name="Voolstra C.R."/>
        </authorList>
    </citation>
    <scope>NUCLEOTIDE SEQUENCE [LARGE SCALE GENOMIC DNA]</scope>
    <source>
        <strain evidence="3 4">DSM 22380</strain>
    </source>
</reference>
<dbReference type="AlphaFoldDB" id="A0A081KC19"/>
<comment type="similarity">
    <text evidence="1">Belongs to the ADP-ribosylglycohydrolase family.</text>
</comment>
<evidence type="ECO:0008006" key="5">
    <source>
        <dbReference type="Google" id="ProtNLM"/>
    </source>
</evidence>
<evidence type="ECO:0000313" key="3">
    <source>
        <dbReference type="EMBL" id="KEI71695.1"/>
    </source>
</evidence>